<proteinExistence type="predicted"/>
<evidence type="ECO:0000313" key="1">
    <source>
        <dbReference type="EMBL" id="VAW06142.1"/>
    </source>
</evidence>
<dbReference type="EMBL" id="UOEH01000503">
    <property type="protein sequence ID" value="VAW06142.1"/>
    <property type="molecule type" value="Genomic_DNA"/>
</dbReference>
<feature type="non-terminal residue" evidence="1">
    <location>
        <position position="1"/>
    </location>
</feature>
<protein>
    <submittedName>
        <fullName evidence="1">Uncharacterized protein</fullName>
    </submittedName>
</protein>
<accession>A0A3B0SV08</accession>
<organism evidence="1">
    <name type="scientific">hydrothermal vent metagenome</name>
    <dbReference type="NCBI Taxonomy" id="652676"/>
    <lineage>
        <taxon>unclassified sequences</taxon>
        <taxon>metagenomes</taxon>
        <taxon>ecological metagenomes</taxon>
    </lineage>
</organism>
<name>A0A3B0SV08_9ZZZZ</name>
<reference evidence="1" key="1">
    <citation type="submission" date="2018-06" db="EMBL/GenBank/DDBJ databases">
        <authorList>
            <person name="Zhirakovskaya E."/>
        </authorList>
    </citation>
    <scope>NUCLEOTIDE SEQUENCE</scope>
</reference>
<dbReference type="AlphaFoldDB" id="A0A3B0SV08"/>
<gene>
    <name evidence="1" type="ORF">MNBD_ALPHA05-1663</name>
</gene>
<sequence length="117" mass="12717">AGGRALLAEHYDELRLSVDYTIEQADPRAAILIGKGQRHLDVNLGGTTRYSVSPVRLDASESGLGLSPPRDAFATYEEITQALDQLDHALARADRAAANYCRDAQYLIARMNDATEG</sequence>